<dbReference type="InterPro" id="IPR019089">
    <property type="entry name" value="Cas_GSU0054"/>
</dbReference>
<dbReference type="NCBIfam" id="TIGR02165">
    <property type="entry name" value="cas5_6_GSU0054"/>
    <property type="match status" value="1"/>
</dbReference>
<reference evidence="1 2" key="1">
    <citation type="submission" date="2021-01" db="EMBL/GenBank/DDBJ databases">
        <title>Whole genome shotgun sequence of Planotetraspora phitsanulokensis NBRC 104273.</title>
        <authorList>
            <person name="Komaki H."/>
            <person name="Tamura T."/>
        </authorList>
    </citation>
    <scope>NUCLEOTIDE SEQUENCE [LARGE SCALE GENOMIC DNA]</scope>
    <source>
        <strain evidence="1 2">NBRC 104273</strain>
    </source>
</reference>
<dbReference type="RefSeq" id="WP_204077352.1">
    <property type="nucleotide sequence ID" value="NZ_BAABHI010000011.1"/>
</dbReference>
<dbReference type="EMBL" id="BOOP01000037">
    <property type="protein sequence ID" value="GII41909.1"/>
    <property type="molecule type" value="Genomic_DNA"/>
</dbReference>
<name>A0A8J3UGJ3_9ACTN</name>
<comment type="caution">
    <text evidence="1">The sequence shown here is derived from an EMBL/GenBank/DDBJ whole genome shotgun (WGS) entry which is preliminary data.</text>
</comment>
<organism evidence="1 2">
    <name type="scientific">Planotetraspora phitsanulokensis</name>
    <dbReference type="NCBI Taxonomy" id="575192"/>
    <lineage>
        <taxon>Bacteria</taxon>
        <taxon>Bacillati</taxon>
        <taxon>Actinomycetota</taxon>
        <taxon>Actinomycetes</taxon>
        <taxon>Streptosporangiales</taxon>
        <taxon>Streptosporangiaceae</taxon>
        <taxon>Planotetraspora</taxon>
    </lineage>
</organism>
<dbReference type="AlphaFoldDB" id="A0A8J3UGJ3"/>
<evidence type="ECO:0000313" key="2">
    <source>
        <dbReference type="Proteomes" id="UP000622547"/>
    </source>
</evidence>
<dbReference type="Proteomes" id="UP000622547">
    <property type="component" value="Unassembled WGS sequence"/>
</dbReference>
<keyword evidence="2" id="KW-1185">Reference proteome</keyword>
<evidence type="ECO:0000313" key="1">
    <source>
        <dbReference type="EMBL" id="GII41909.1"/>
    </source>
</evidence>
<proteinExistence type="predicted"/>
<sequence length="506" mass="54658">MPYAIIAELPLGTYHGHTGDGEIDSVPSPARLAAALLCAAASGPRAEHDGVLLSPCEADMAALRWLETHPPDGIRVPPLSVNQPDGLAYRIRLLEKRPHGRVFSRTPQPLGSVAVNGSYAWTWQVGPPAALREPIEALCADVSHLGMAETPVRMRVGTAEPTHDLVPDADWWDTAKGDLDLDVPEQGRAHALLAAYRTDNGKAPAVTKDRLVSNETHVRPTRVTAAIASARYASRQPAPPSGPWGQVLLADVDTPLTREADRVRWAVTMHKALIKMIGYGAPPVLTGVYGPEIVRPANRCAIQILTEQEASASGASSKSLFALMLPSDIDGADYKVIKDAWEALTEIRPGRRLSLTTRPEQRADQFWNAPPDGHVRLWRTVPAAVPETRGQGRNWTLTDAIRLSVGLVLRDQLGIPASKGSSWYREVAEAARRAGLTVANAEPVRDGDLSRFVHKIPAGLPLRPYRAIIDLATLTPSRGMLAIGQARHLGNGLLVPEDVPADEVTR</sequence>
<protein>
    <recommendedName>
        <fullName evidence="3">Type I-U CRISPR-associated protein Cas5/Cas6</fullName>
    </recommendedName>
</protein>
<evidence type="ECO:0008006" key="3">
    <source>
        <dbReference type="Google" id="ProtNLM"/>
    </source>
</evidence>
<gene>
    <name evidence="1" type="ORF">Pph01_69120</name>
</gene>
<accession>A0A8J3UGJ3</accession>